<accession>A0A1A8LJV2</accession>
<proteinExistence type="inferred from homology"/>
<sequence length="203" mass="23224">MTGKYVKCVSWNINGCRNPTKRRKLLSYLKSIQADIIFLQETHLNDGEELRFKGGGVNHIFHSSYSSARNGVVILIKRSIRFSLIKEVKDTEGRMVCVQALVEGVKLILCNIYAPNKEDPHFFHWINRVLGDMDGQIILAGDLNEVMDPVLDRSSSKGPISSKGREAVHTLREDMGLIDVWRLINPSKREYTFYSHCHKSYSR</sequence>
<feature type="domain" description="Endonuclease/exonuclease/phosphatase" evidence="11">
    <location>
        <begin position="9"/>
        <end position="158"/>
    </location>
</feature>
<comment type="catalytic activity">
    <reaction evidence="1">
        <text>Exonucleolytic cleavage in the 3'- to 5'-direction to yield nucleoside 5'-phosphates.</text>
        <dbReference type="EC" id="3.1.11.2"/>
    </reaction>
</comment>
<keyword evidence="6" id="KW-0378">Hydrolase</keyword>
<evidence type="ECO:0000256" key="4">
    <source>
        <dbReference type="ARBA" id="ARBA00022723"/>
    </source>
</evidence>
<dbReference type="InterPro" id="IPR005135">
    <property type="entry name" value="Endo/exonuclease/phosphatase"/>
</dbReference>
<feature type="binding site" evidence="9">
    <location>
        <position position="41"/>
    </location>
    <ligand>
        <name>Mg(2+)</name>
        <dbReference type="ChEBI" id="CHEBI:18420"/>
        <label>1</label>
    </ligand>
</feature>
<protein>
    <recommendedName>
        <fullName evidence="3">exodeoxyribonuclease III</fullName>
        <ecNumber evidence="3">3.1.11.2</ecNumber>
    </recommendedName>
</protein>
<evidence type="ECO:0000256" key="10">
    <source>
        <dbReference type="PIRSR" id="PIRSR604808-3"/>
    </source>
</evidence>
<evidence type="ECO:0000256" key="5">
    <source>
        <dbReference type="ARBA" id="ARBA00022763"/>
    </source>
</evidence>
<name>A0A1A8LJV2_9TELE</name>
<keyword evidence="5" id="KW-0227">DNA damage</keyword>
<dbReference type="GO" id="GO:0008311">
    <property type="term" value="F:double-stranded DNA 3'-5' DNA exonuclease activity"/>
    <property type="evidence" value="ECO:0007669"/>
    <property type="project" value="UniProtKB-EC"/>
</dbReference>
<dbReference type="PANTHER" id="PTHR22748:SF26">
    <property type="entry name" value="ENDONUCLEASE_EXONUCLEASE_PHOSPHATASE DOMAIN-CONTAINING PROTEIN"/>
    <property type="match status" value="1"/>
</dbReference>
<dbReference type="AlphaFoldDB" id="A0A1A8LJV2"/>
<gene>
    <name evidence="12" type="primary">Nfu_g_1_024029</name>
</gene>
<evidence type="ECO:0000256" key="1">
    <source>
        <dbReference type="ARBA" id="ARBA00000493"/>
    </source>
</evidence>
<dbReference type="GO" id="GO:0046872">
    <property type="term" value="F:metal ion binding"/>
    <property type="evidence" value="ECO:0007669"/>
    <property type="project" value="UniProtKB-KW"/>
</dbReference>
<feature type="site" description="Transition state stabilizer" evidence="10">
    <location>
        <position position="144"/>
    </location>
</feature>
<dbReference type="Pfam" id="PF03372">
    <property type="entry name" value="Exo_endo_phos"/>
    <property type="match status" value="1"/>
</dbReference>
<dbReference type="GO" id="GO:0003906">
    <property type="term" value="F:DNA-(apurinic or apyrimidinic site) endonuclease activity"/>
    <property type="evidence" value="ECO:0007669"/>
    <property type="project" value="TreeGrafter"/>
</dbReference>
<evidence type="ECO:0000313" key="12">
    <source>
        <dbReference type="EMBL" id="SBR44179.1"/>
    </source>
</evidence>
<evidence type="ECO:0000256" key="6">
    <source>
        <dbReference type="ARBA" id="ARBA00022801"/>
    </source>
</evidence>
<reference evidence="12" key="2">
    <citation type="submission" date="2016-06" db="EMBL/GenBank/DDBJ databases">
        <title>The genome of a short-lived fish provides insights into sex chromosome evolution and the genetic control of aging.</title>
        <authorList>
            <person name="Reichwald K."/>
            <person name="Felder M."/>
            <person name="Petzold A."/>
            <person name="Koch P."/>
            <person name="Groth M."/>
            <person name="Platzer M."/>
        </authorList>
    </citation>
    <scope>NUCLEOTIDE SEQUENCE</scope>
    <source>
        <tissue evidence="12">Brain</tissue>
    </source>
</reference>
<feature type="binding site" evidence="9">
    <location>
        <position position="12"/>
    </location>
    <ligand>
        <name>Mg(2+)</name>
        <dbReference type="ChEBI" id="CHEBI:18420"/>
        <label>1</label>
    </ligand>
</feature>
<evidence type="ECO:0000256" key="3">
    <source>
        <dbReference type="ARBA" id="ARBA00012115"/>
    </source>
</evidence>
<comment type="cofactor">
    <cofactor evidence="9">
        <name>Mg(2+)</name>
        <dbReference type="ChEBI" id="CHEBI:18420"/>
    </cofactor>
    <cofactor evidence="9">
        <name>Mn(2+)</name>
        <dbReference type="ChEBI" id="CHEBI:29035"/>
    </cofactor>
    <text evidence="9">Probably binds two magnesium or manganese ions per subunit.</text>
</comment>
<feature type="non-terminal residue" evidence="12">
    <location>
        <position position="203"/>
    </location>
</feature>
<keyword evidence="9" id="KW-0464">Manganese</keyword>
<dbReference type="CDD" id="cd09076">
    <property type="entry name" value="L1-EN"/>
    <property type="match status" value="1"/>
</dbReference>
<keyword evidence="7 9" id="KW-0460">Magnesium</keyword>
<evidence type="ECO:0000256" key="7">
    <source>
        <dbReference type="ARBA" id="ARBA00022842"/>
    </source>
</evidence>
<comment type="similarity">
    <text evidence="2">Belongs to the DNA repair enzymes AP/ExoA family.</text>
</comment>
<dbReference type="GO" id="GO:0008081">
    <property type="term" value="F:phosphoric diester hydrolase activity"/>
    <property type="evidence" value="ECO:0007669"/>
    <property type="project" value="TreeGrafter"/>
</dbReference>
<dbReference type="GO" id="GO:0005634">
    <property type="term" value="C:nucleus"/>
    <property type="evidence" value="ECO:0007669"/>
    <property type="project" value="TreeGrafter"/>
</dbReference>
<reference evidence="12" key="1">
    <citation type="submission" date="2016-05" db="EMBL/GenBank/DDBJ databases">
        <authorList>
            <person name="Lavstsen T."/>
            <person name="Jespersen J.S."/>
        </authorList>
    </citation>
    <scope>NUCLEOTIDE SEQUENCE</scope>
    <source>
        <tissue evidence="12">Brain</tissue>
    </source>
</reference>
<dbReference type="Gene3D" id="3.60.10.10">
    <property type="entry name" value="Endonuclease/exonuclease/phosphatase"/>
    <property type="match status" value="1"/>
</dbReference>
<keyword evidence="8" id="KW-0234">DNA repair</keyword>
<dbReference type="PANTHER" id="PTHR22748">
    <property type="entry name" value="AP ENDONUCLEASE"/>
    <property type="match status" value="1"/>
</dbReference>
<evidence type="ECO:0000256" key="8">
    <source>
        <dbReference type="ARBA" id="ARBA00023204"/>
    </source>
</evidence>
<dbReference type="GO" id="GO:0006284">
    <property type="term" value="P:base-excision repair"/>
    <property type="evidence" value="ECO:0007669"/>
    <property type="project" value="TreeGrafter"/>
</dbReference>
<evidence type="ECO:0000259" key="11">
    <source>
        <dbReference type="Pfam" id="PF03372"/>
    </source>
</evidence>
<evidence type="ECO:0000256" key="2">
    <source>
        <dbReference type="ARBA" id="ARBA00007092"/>
    </source>
</evidence>
<dbReference type="InterPro" id="IPR036691">
    <property type="entry name" value="Endo/exonu/phosph_ase_sf"/>
</dbReference>
<keyword evidence="4 9" id="KW-0479">Metal-binding</keyword>
<dbReference type="InterPro" id="IPR004808">
    <property type="entry name" value="AP_endonuc_1"/>
</dbReference>
<dbReference type="EC" id="3.1.11.2" evidence="3"/>
<feature type="binding site" evidence="9">
    <location>
        <position position="142"/>
    </location>
    <ligand>
        <name>Mg(2+)</name>
        <dbReference type="ChEBI" id="CHEBI:18420"/>
        <label>1</label>
    </ligand>
</feature>
<organism evidence="12">
    <name type="scientific">Nothobranchius pienaari</name>
    <dbReference type="NCBI Taxonomy" id="704102"/>
    <lineage>
        <taxon>Eukaryota</taxon>
        <taxon>Metazoa</taxon>
        <taxon>Chordata</taxon>
        <taxon>Craniata</taxon>
        <taxon>Vertebrata</taxon>
        <taxon>Euteleostomi</taxon>
        <taxon>Actinopterygii</taxon>
        <taxon>Neopterygii</taxon>
        <taxon>Teleostei</taxon>
        <taxon>Neoteleostei</taxon>
        <taxon>Acanthomorphata</taxon>
        <taxon>Ovalentaria</taxon>
        <taxon>Atherinomorphae</taxon>
        <taxon>Cyprinodontiformes</taxon>
        <taxon>Nothobranchiidae</taxon>
        <taxon>Nothobranchius</taxon>
    </lineage>
</organism>
<dbReference type="SUPFAM" id="SSF56219">
    <property type="entry name" value="DNase I-like"/>
    <property type="match status" value="1"/>
</dbReference>
<dbReference type="EMBL" id="HAEF01006797">
    <property type="protein sequence ID" value="SBR44179.1"/>
    <property type="molecule type" value="Transcribed_RNA"/>
</dbReference>
<evidence type="ECO:0000256" key="9">
    <source>
        <dbReference type="PIRSR" id="PIRSR604808-2"/>
    </source>
</evidence>
<feature type="binding site" evidence="9">
    <location>
        <position position="144"/>
    </location>
    <ligand>
        <name>Mg(2+)</name>
        <dbReference type="ChEBI" id="CHEBI:18420"/>
        <label>1</label>
    </ligand>
</feature>